<dbReference type="SMART" id="SM00100">
    <property type="entry name" value="cNMP"/>
    <property type="match status" value="1"/>
</dbReference>
<dbReference type="Pfam" id="PF00027">
    <property type="entry name" value="cNMP_binding"/>
    <property type="match status" value="1"/>
</dbReference>
<dbReference type="SUPFAM" id="SSF51206">
    <property type="entry name" value="cAMP-binding domain-like"/>
    <property type="match status" value="1"/>
</dbReference>
<evidence type="ECO:0000313" key="2">
    <source>
        <dbReference type="EMBL" id="BCJ89337.1"/>
    </source>
</evidence>
<sequence length="155" mass="17069">MSLDDNIRALARTPVLADIGRDALRLLAFSVEEIELRSGDLLFENGEEADGAYCVIRGRIRLDSGKGEAKTVGRGALIGELALIVETERPCEAVAIEDTKLLSIPRPVFRKVLEEFPAIAKQMRHRLSGKLRAEHAALERLQSQIDRLPGAKAEN</sequence>
<dbReference type="InterPro" id="IPR014710">
    <property type="entry name" value="RmlC-like_jellyroll"/>
</dbReference>
<dbReference type="GO" id="GO:0005886">
    <property type="term" value="C:plasma membrane"/>
    <property type="evidence" value="ECO:0007669"/>
    <property type="project" value="TreeGrafter"/>
</dbReference>
<dbReference type="CDD" id="cd00038">
    <property type="entry name" value="CAP_ED"/>
    <property type="match status" value="1"/>
</dbReference>
<evidence type="ECO:0000313" key="3">
    <source>
        <dbReference type="Proteomes" id="UP000515317"/>
    </source>
</evidence>
<dbReference type="PANTHER" id="PTHR10217:SF435">
    <property type="entry name" value="POTASSIUM VOLTAGE-GATED CHANNEL PROTEIN EAG"/>
    <property type="match status" value="1"/>
</dbReference>
<dbReference type="EMBL" id="AP023361">
    <property type="protein sequence ID" value="BCJ89337.1"/>
    <property type="molecule type" value="Genomic_DNA"/>
</dbReference>
<name>A0A6S6QN41_9HYPH</name>
<dbReference type="PANTHER" id="PTHR10217">
    <property type="entry name" value="VOLTAGE AND LIGAND GATED POTASSIUM CHANNEL"/>
    <property type="match status" value="1"/>
</dbReference>
<dbReference type="Gene3D" id="2.60.120.10">
    <property type="entry name" value="Jelly Rolls"/>
    <property type="match status" value="1"/>
</dbReference>
<dbReference type="AlphaFoldDB" id="A0A6S6QN41"/>
<dbReference type="InterPro" id="IPR000595">
    <property type="entry name" value="cNMP-bd_dom"/>
</dbReference>
<dbReference type="InterPro" id="IPR050818">
    <property type="entry name" value="KCNH_animal-type"/>
</dbReference>
<accession>A0A6S6QN41</accession>
<dbReference type="Proteomes" id="UP000515317">
    <property type="component" value="Chromosome"/>
</dbReference>
<feature type="domain" description="Cyclic nucleotide-binding" evidence="1">
    <location>
        <begin position="15"/>
        <end position="130"/>
    </location>
</feature>
<keyword evidence="3" id="KW-1185">Reference proteome</keyword>
<protein>
    <submittedName>
        <fullName evidence="2">Cyclic nucleotide-binding protein</fullName>
    </submittedName>
</protein>
<dbReference type="InterPro" id="IPR018490">
    <property type="entry name" value="cNMP-bd_dom_sf"/>
</dbReference>
<proteinExistence type="predicted"/>
<dbReference type="KEGG" id="tso:IZ6_00720"/>
<reference evidence="2 3" key="1">
    <citation type="submission" date="2020-08" db="EMBL/GenBank/DDBJ databases">
        <title>Genome sequence of Rhizobiales bacterium strain IZ6.</title>
        <authorList>
            <person name="Nakai R."/>
            <person name="Naganuma T."/>
        </authorList>
    </citation>
    <scope>NUCLEOTIDE SEQUENCE [LARGE SCALE GENOMIC DNA]</scope>
    <source>
        <strain evidence="2 3">IZ6</strain>
    </source>
</reference>
<gene>
    <name evidence="2" type="ORF">IZ6_00720</name>
</gene>
<dbReference type="GO" id="GO:0005249">
    <property type="term" value="F:voltage-gated potassium channel activity"/>
    <property type="evidence" value="ECO:0007669"/>
    <property type="project" value="TreeGrafter"/>
</dbReference>
<dbReference type="RefSeq" id="WP_222876057.1">
    <property type="nucleotide sequence ID" value="NZ_AP023361.1"/>
</dbReference>
<organism evidence="2 3">
    <name type="scientific">Terrihabitans soli</name>
    <dbReference type="NCBI Taxonomy" id="708113"/>
    <lineage>
        <taxon>Bacteria</taxon>
        <taxon>Pseudomonadati</taxon>
        <taxon>Pseudomonadota</taxon>
        <taxon>Alphaproteobacteria</taxon>
        <taxon>Hyphomicrobiales</taxon>
        <taxon>Terrihabitans</taxon>
    </lineage>
</organism>
<dbReference type="GO" id="GO:0042391">
    <property type="term" value="P:regulation of membrane potential"/>
    <property type="evidence" value="ECO:0007669"/>
    <property type="project" value="TreeGrafter"/>
</dbReference>
<evidence type="ECO:0000259" key="1">
    <source>
        <dbReference type="PROSITE" id="PS50042"/>
    </source>
</evidence>
<dbReference type="PROSITE" id="PS50042">
    <property type="entry name" value="CNMP_BINDING_3"/>
    <property type="match status" value="1"/>
</dbReference>